<protein>
    <submittedName>
        <fullName evidence="9">Coenzyme F420-0:L-glutamate ligase</fullName>
        <ecNumber evidence="9">6.3.2.31</ecNumber>
    </submittedName>
</protein>
<dbReference type="Gene3D" id="3.30.1330.100">
    <property type="entry name" value="CofE-like"/>
    <property type="match status" value="1"/>
</dbReference>
<evidence type="ECO:0000256" key="7">
    <source>
        <dbReference type="ARBA" id="ARBA00023211"/>
    </source>
</evidence>
<proteinExistence type="predicted"/>
<evidence type="ECO:0000256" key="2">
    <source>
        <dbReference type="ARBA" id="ARBA00022723"/>
    </source>
</evidence>
<dbReference type="Proteomes" id="UP000643554">
    <property type="component" value="Unassembled WGS sequence"/>
</dbReference>
<sequence>MSEKYIREKRRMELIGLEIPVISEGDNLGIEYLADLLSSYSLRDGDIVVVAETLISKLEGNTVKKEDVKLTPLAYELAEKLNKPPEVVQVILDEAKEIVKIGDGFIITETKHGFVCANSGVDESNIKDGIKPLPEDPDRSASILREMIERKTGKRIGVIISDSIGRPFRRGACGVAIGVSGISALWDRRGERDLFNRPLKSTEVAIGDELASAASILMGESNEGIPVVIVRNAPVPFGDGKGKDLIRSKEEDVFREDR</sequence>
<name>A0A832ZGW3_9EURY</name>
<feature type="domain" description="Coenzyme F420:L-glutamate ligase-like" evidence="8">
    <location>
        <begin position="16"/>
        <end position="232"/>
    </location>
</feature>
<keyword evidence="4" id="KW-0460">Magnesium</keyword>
<evidence type="ECO:0000313" key="11">
    <source>
        <dbReference type="Proteomes" id="UP000643554"/>
    </source>
</evidence>
<reference evidence="9" key="1">
    <citation type="journal article" date="2020" name="ISME J.">
        <title>Gammaproteobacteria mediating utilization of methyl-, sulfur- and petroleum organic compounds in deep ocean hydrothermal plumes.</title>
        <authorList>
            <person name="Zhou Z."/>
            <person name="Liu Y."/>
            <person name="Pan J."/>
            <person name="Cron B.R."/>
            <person name="Toner B.M."/>
            <person name="Anantharaman K."/>
            <person name="Breier J.A."/>
            <person name="Dick G.J."/>
            <person name="Li M."/>
        </authorList>
    </citation>
    <scope>NUCLEOTIDE SEQUENCE</scope>
    <source>
        <strain evidence="9">SZUA-1453</strain>
        <strain evidence="10">SZUA-1471</strain>
    </source>
</reference>
<gene>
    <name evidence="9" type="ORF">EYH15_01745</name>
    <name evidence="10" type="ORF">EYH21_01665</name>
</gene>
<dbReference type="NCBIfam" id="NF009809">
    <property type="entry name" value="PRK13293.1"/>
    <property type="match status" value="1"/>
</dbReference>
<evidence type="ECO:0000313" key="9">
    <source>
        <dbReference type="EMBL" id="HIP84200.1"/>
    </source>
</evidence>
<keyword evidence="1 9" id="KW-0436">Ligase</keyword>
<dbReference type="PANTHER" id="PTHR47917">
    <property type="match status" value="1"/>
</dbReference>
<dbReference type="NCBIfam" id="TIGR01916">
    <property type="entry name" value="F420_cofE"/>
    <property type="match status" value="1"/>
</dbReference>
<dbReference type="SUPFAM" id="SSF144010">
    <property type="entry name" value="CofE-like"/>
    <property type="match status" value="1"/>
</dbReference>
<evidence type="ECO:0000256" key="1">
    <source>
        <dbReference type="ARBA" id="ARBA00022598"/>
    </source>
</evidence>
<dbReference type="EMBL" id="DQUO01000015">
    <property type="protein sequence ID" value="HIP90994.1"/>
    <property type="molecule type" value="Genomic_DNA"/>
</dbReference>
<keyword evidence="2" id="KW-0479">Metal-binding</keyword>
<evidence type="ECO:0000259" key="8">
    <source>
        <dbReference type="Pfam" id="PF01996"/>
    </source>
</evidence>
<evidence type="ECO:0000256" key="3">
    <source>
        <dbReference type="ARBA" id="ARBA00022741"/>
    </source>
</evidence>
<evidence type="ECO:0000256" key="6">
    <source>
        <dbReference type="ARBA" id="ARBA00023134"/>
    </source>
</evidence>
<keyword evidence="5" id="KW-0630">Potassium</keyword>
<keyword evidence="7" id="KW-0464">Manganese</keyword>
<dbReference type="GO" id="GO:0046872">
    <property type="term" value="F:metal ion binding"/>
    <property type="evidence" value="ECO:0007669"/>
    <property type="project" value="UniProtKB-KW"/>
</dbReference>
<dbReference type="AlphaFoldDB" id="A0A832ZGW3"/>
<evidence type="ECO:0000256" key="5">
    <source>
        <dbReference type="ARBA" id="ARBA00022958"/>
    </source>
</evidence>
<dbReference type="Proteomes" id="UP000618343">
    <property type="component" value="Unassembled WGS sequence"/>
</dbReference>
<evidence type="ECO:0000256" key="4">
    <source>
        <dbReference type="ARBA" id="ARBA00022842"/>
    </source>
</evidence>
<accession>A0A832ZGW3</accession>
<dbReference type="Pfam" id="PF01996">
    <property type="entry name" value="F420_ligase"/>
    <property type="match status" value="1"/>
</dbReference>
<keyword evidence="6" id="KW-0342">GTP-binding</keyword>
<dbReference type="GO" id="GO:0005525">
    <property type="term" value="F:GTP binding"/>
    <property type="evidence" value="ECO:0007669"/>
    <property type="project" value="UniProtKB-KW"/>
</dbReference>
<dbReference type="EMBL" id="DQUI01000029">
    <property type="protein sequence ID" value="HIP84200.1"/>
    <property type="molecule type" value="Genomic_DNA"/>
</dbReference>
<dbReference type="InterPro" id="IPR002847">
    <property type="entry name" value="F420-0_gamma-glut_ligase-dom"/>
</dbReference>
<dbReference type="PANTHER" id="PTHR47917:SF1">
    <property type="entry name" value="COENZYME F420:L-GLUTAMATE LIGASE"/>
    <property type="match status" value="1"/>
</dbReference>
<dbReference type="GO" id="GO:0052618">
    <property type="term" value="F:coenzyme F420-0:L-glutamate ligase activity"/>
    <property type="evidence" value="ECO:0007669"/>
    <property type="project" value="UniProtKB-EC"/>
</dbReference>
<dbReference type="InterPro" id="IPR008225">
    <property type="entry name" value="F420-0_g-glutamyl_ligase"/>
</dbReference>
<organism evidence="9 11">
    <name type="scientific">Methanothermococcus okinawensis</name>
    <dbReference type="NCBI Taxonomy" id="155863"/>
    <lineage>
        <taxon>Archaea</taxon>
        <taxon>Methanobacteriati</taxon>
        <taxon>Methanobacteriota</taxon>
        <taxon>Methanomada group</taxon>
        <taxon>Methanococci</taxon>
        <taxon>Methanococcales</taxon>
        <taxon>Methanococcaceae</taxon>
        <taxon>Methanothermococcus</taxon>
    </lineage>
</organism>
<evidence type="ECO:0000313" key="10">
    <source>
        <dbReference type="EMBL" id="HIP90994.1"/>
    </source>
</evidence>
<keyword evidence="3" id="KW-0547">Nucleotide-binding</keyword>
<comment type="caution">
    <text evidence="9">The sequence shown here is derived from an EMBL/GenBank/DDBJ whole genome shotgun (WGS) entry which is preliminary data.</text>
</comment>
<dbReference type="Gene3D" id="3.90.1660.10">
    <property type="entry name" value="CofE-like domain"/>
    <property type="match status" value="1"/>
</dbReference>
<dbReference type="EC" id="6.3.2.31" evidence="9"/>